<protein>
    <submittedName>
        <fullName evidence="5">Alpha-1,2-mannosidase</fullName>
    </submittedName>
</protein>
<dbReference type="CAZy" id="GH92">
    <property type="family name" value="Glycoside Hydrolase Family 92"/>
</dbReference>
<dbReference type="GO" id="GO:0006516">
    <property type="term" value="P:glycoprotein catabolic process"/>
    <property type="evidence" value="ECO:0007669"/>
    <property type="project" value="TreeGrafter"/>
</dbReference>
<feature type="chain" id="PRO_5002980442" evidence="2">
    <location>
        <begin position="40"/>
        <end position="1465"/>
    </location>
</feature>
<accession>C7PXX1</accession>
<dbReference type="InterPro" id="IPR013783">
    <property type="entry name" value="Ig-like_fold"/>
</dbReference>
<evidence type="ECO:0000259" key="4">
    <source>
        <dbReference type="Pfam" id="PF17678"/>
    </source>
</evidence>
<keyword evidence="6" id="KW-1185">Reference proteome</keyword>
<gene>
    <name evidence="5" type="ordered locus">Caci_4569</name>
</gene>
<feature type="region of interest" description="Disordered" evidence="1">
    <location>
        <begin position="258"/>
        <end position="335"/>
    </location>
</feature>
<evidence type="ECO:0000313" key="6">
    <source>
        <dbReference type="Proteomes" id="UP000000851"/>
    </source>
</evidence>
<dbReference type="Proteomes" id="UP000000851">
    <property type="component" value="Chromosome"/>
</dbReference>
<dbReference type="InterPro" id="IPR041371">
    <property type="entry name" value="GH92_N"/>
</dbReference>
<organism evidence="5 6">
    <name type="scientific">Catenulispora acidiphila (strain DSM 44928 / JCM 14897 / NBRC 102108 / NRRL B-24433 / ID139908)</name>
    <dbReference type="NCBI Taxonomy" id="479433"/>
    <lineage>
        <taxon>Bacteria</taxon>
        <taxon>Bacillati</taxon>
        <taxon>Actinomycetota</taxon>
        <taxon>Actinomycetes</taxon>
        <taxon>Catenulisporales</taxon>
        <taxon>Catenulisporaceae</taxon>
        <taxon>Catenulispora</taxon>
    </lineage>
</organism>
<evidence type="ECO:0000259" key="3">
    <source>
        <dbReference type="Pfam" id="PF07971"/>
    </source>
</evidence>
<dbReference type="InterPro" id="IPR005887">
    <property type="entry name" value="GH92_a_mannosidase_put"/>
</dbReference>
<dbReference type="NCBIfam" id="TIGR01180">
    <property type="entry name" value="aman2_put"/>
    <property type="match status" value="1"/>
</dbReference>
<dbReference type="InterPro" id="IPR014756">
    <property type="entry name" value="Ig_E-set"/>
</dbReference>
<evidence type="ECO:0000256" key="1">
    <source>
        <dbReference type="SAM" id="MobiDB-lite"/>
    </source>
</evidence>
<evidence type="ECO:0000313" key="5">
    <source>
        <dbReference type="EMBL" id="ACU73431.1"/>
    </source>
</evidence>
<feature type="domain" description="Glycosyl hydrolase family 92" evidence="3">
    <location>
        <begin position="385"/>
        <end position="846"/>
    </location>
</feature>
<dbReference type="Gene3D" id="3.30.2080.10">
    <property type="entry name" value="GH92 mannosidase domain"/>
    <property type="match status" value="1"/>
</dbReference>
<dbReference type="InterPro" id="IPR012939">
    <property type="entry name" value="Glyco_hydro_92"/>
</dbReference>
<feature type="region of interest" description="Disordered" evidence="1">
    <location>
        <begin position="847"/>
        <end position="869"/>
    </location>
</feature>
<feature type="signal peptide" evidence="2">
    <location>
        <begin position="1"/>
        <end position="39"/>
    </location>
</feature>
<dbReference type="InterPro" id="IPR050883">
    <property type="entry name" value="PNGase"/>
</dbReference>
<dbReference type="Gene3D" id="2.60.40.10">
    <property type="entry name" value="Immunoglobulins"/>
    <property type="match status" value="1"/>
</dbReference>
<proteinExistence type="predicted"/>
<dbReference type="PANTHER" id="PTHR12143:SF39">
    <property type="entry name" value="SECRETED PROTEIN"/>
    <property type="match status" value="1"/>
</dbReference>
<feature type="compositionally biased region" description="Pro residues" evidence="1">
    <location>
        <begin position="290"/>
        <end position="304"/>
    </location>
</feature>
<dbReference type="EMBL" id="CP001700">
    <property type="protein sequence ID" value="ACU73431.1"/>
    <property type="molecule type" value="Genomic_DNA"/>
</dbReference>
<sequence precursor="true">MARRVSVRRKMAKAAGAAVLTGALSVAAALSGSAGTAFAATGPDKGVSPVANPAAAVNPFLATGDGGAGGQADDFPGPDVPFGMMQWGPDTTPDRPEGGGYYYNDSNISGFSLTHMSGPGCGAFGDVPILPTVGALPANPSSVSAPFSHDAESASSDYYSVTTGTGASAVKTELTETARSGIGRFTFPAGAQSNLLFKLTGSQNGDSATSAQVVGPNEIKGSVTSGHFCGASNTYTLNFDMVFDQPFTANGTWTGSTVTPGTAPAAAKTTQKANTQASPNTAPGSSPTASPSPNPTASPSPSASPSPAAGSSTGGSTPAAPKAKPGALPAPTLHGAIPAAPKAATQKLAANAAATGPDGLYLTFDTSSDQVVQAKVGISFTSGPNAQANLAAEQTGFAFDAVHAAGVKAWNAELGKIQIGGGTAARQQVFYTGLYHSLLHPNIFSDTNGQYVGFDNQVHTVQAGHIQVANYSGWDIYRSQAQLEAIVDPAMASNAAQSIVNDAAQNNGMMPKWAMNNGESYVMVGDPADGELADYYAFGAHDFDTASALKYALAEANTPNNIRPDLADFEKYGYVPSDAANTCCNFYGPVSTTEEYGAADFALSQFAGALGDKADATALQTRSQDWQNLFSPATGLLEPRTTNGQYLPTTLSSSDNYVEGDASQYRWQVGWNPSGLVTAMGGGQAVQKQLDTFFTQLDQGPPSPYAFLGNEPDMGVPWLYDYTGAPWKAQKIVNDVRTQIFTDDPKTSLGGNDDLGTTSAQGAFSMLGMFPEAAGSADMALNSPEFPLEIIHLANGKAITVNAPGADSVKNFYVQSMKLNGSSWHSAWLPAAAFTHGATLDVKMGSTPNKSWGAGKNDAPPSHTAGQQPAIGYLSDQQLRVTPGSSATVTVSAQDVAGDHQKISVGATPPAGSGLTVKQSSSTLHLSPAGHDSLKLTINAPATAAQTFYTVPVQLTADGKALPPLKLTVLVAPAGSLLASFDNNGIADDTQITVTNFDGSGNSYSAQALAGAGLTPGQPVTVGGITYTWPLPAPGNPDNVVAAGQKVNVSAAAGTQELGLLGSADGGPSQGVMTLNYSDGSTAQFWLGLSDWTLGAGKSKPSFGNGDAATLSYRDCSSCAGGKDTTATHVFSTVFPVDPAKTLTSVTLPNGTDQGRLHVFAVGTSTTAPTGAVTTSATPSPAAAGQQVTVHGSGFGATQGTGYVAFSDQGINWGAPGNSAAFTVDSWSDTAVTFTVPTPSGTNGMFHVYPGSNAAVTVVNAAGQVSDSQVLPMTPTANPADYFDNIGTSADSNQQCADFDGDGYSYSADALAAAGIKPGGTVTSDGVTYTWPNVQPCGADNILPAGQTMLVTGKAGATKLGLLGSSTNGGSAGPITLTYTDGTSTTQTLTFNDWASGGDTTDTAIATMPYRNSDSGSSQSITMYVFSTTVPLDTTKTLASVTFPNVASSVGSNTTAMHVFAVSEG</sequence>
<name>C7PXX1_CATAD</name>
<dbReference type="Gene3D" id="1.20.1050.60">
    <property type="entry name" value="alpha-1,2-mannosidase"/>
    <property type="match status" value="1"/>
</dbReference>
<dbReference type="STRING" id="479433.Caci_4569"/>
<dbReference type="GO" id="GO:0030246">
    <property type="term" value="F:carbohydrate binding"/>
    <property type="evidence" value="ECO:0007669"/>
    <property type="project" value="InterPro"/>
</dbReference>
<feature type="compositionally biased region" description="Low complexity" evidence="1">
    <location>
        <begin position="258"/>
        <end position="289"/>
    </location>
</feature>
<dbReference type="Pfam" id="PF17678">
    <property type="entry name" value="Glyco_hydro_92N"/>
    <property type="match status" value="1"/>
</dbReference>
<keyword evidence="2" id="KW-0732">Signal</keyword>
<dbReference type="SUPFAM" id="SSF81296">
    <property type="entry name" value="E set domains"/>
    <property type="match status" value="1"/>
</dbReference>
<feature type="compositionally biased region" description="Low complexity" evidence="1">
    <location>
        <begin position="305"/>
        <end position="335"/>
    </location>
</feature>
<dbReference type="GO" id="GO:0000224">
    <property type="term" value="F:peptide-N4-(N-acetyl-beta-glucosaminyl)asparagine amidase activity"/>
    <property type="evidence" value="ECO:0007669"/>
    <property type="project" value="TreeGrafter"/>
</dbReference>
<dbReference type="InterPro" id="IPR008928">
    <property type="entry name" value="6-hairpin_glycosidase_sf"/>
</dbReference>
<dbReference type="SUPFAM" id="SSF48208">
    <property type="entry name" value="Six-hairpin glycosidases"/>
    <property type="match status" value="1"/>
</dbReference>
<dbReference type="GO" id="GO:0005975">
    <property type="term" value="P:carbohydrate metabolic process"/>
    <property type="evidence" value="ECO:0007669"/>
    <property type="project" value="InterPro"/>
</dbReference>
<dbReference type="Gene3D" id="2.70.98.10">
    <property type="match status" value="2"/>
</dbReference>
<dbReference type="InterPro" id="IPR014718">
    <property type="entry name" value="GH-type_carb-bd"/>
</dbReference>
<dbReference type="InParanoid" id="C7PXX1"/>
<dbReference type="Pfam" id="PF07971">
    <property type="entry name" value="Glyco_hydro_92"/>
    <property type="match status" value="1"/>
</dbReference>
<feature type="domain" description="Glycosyl hydrolase family 92 N-terminal" evidence="4">
    <location>
        <begin position="57"/>
        <end position="267"/>
    </location>
</feature>
<dbReference type="KEGG" id="cai:Caci_4569"/>
<evidence type="ECO:0000256" key="2">
    <source>
        <dbReference type="SAM" id="SignalP"/>
    </source>
</evidence>
<dbReference type="PANTHER" id="PTHR12143">
    <property type="entry name" value="PEPTIDE N-GLYCANASE PNGASE -RELATED"/>
    <property type="match status" value="1"/>
</dbReference>
<dbReference type="eggNOG" id="COG3537">
    <property type="taxonomic scope" value="Bacteria"/>
</dbReference>
<dbReference type="GO" id="GO:0005829">
    <property type="term" value="C:cytosol"/>
    <property type="evidence" value="ECO:0007669"/>
    <property type="project" value="TreeGrafter"/>
</dbReference>
<dbReference type="HOGENOM" id="CLU_003690_2_0_11"/>
<reference evidence="5 6" key="1">
    <citation type="journal article" date="2009" name="Stand. Genomic Sci.">
        <title>Complete genome sequence of Catenulispora acidiphila type strain (ID 139908).</title>
        <authorList>
            <person name="Copeland A."/>
            <person name="Lapidus A."/>
            <person name="Glavina Del Rio T."/>
            <person name="Nolan M."/>
            <person name="Lucas S."/>
            <person name="Chen F."/>
            <person name="Tice H."/>
            <person name="Cheng J.F."/>
            <person name="Bruce D."/>
            <person name="Goodwin L."/>
            <person name="Pitluck S."/>
            <person name="Mikhailova N."/>
            <person name="Pati A."/>
            <person name="Ivanova N."/>
            <person name="Mavromatis K."/>
            <person name="Chen A."/>
            <person name="Palaniappan K."/>
            <person name="Chain P."/>
            <person name="Land M."/>
            <person name="Hauser L."/>
            <person name="Chang Y.J."/>
            <person name="Jeffries C.D."/>
            <person name="Chertkov O."/>
            <person name="Brettin T."/>
            <person name="Detter J.C."/>
            <person name="Han C."/>
            <person name="Ali Z."/>
            <person name="Tindall B.J."/>
            <person name="Goker M."/>
            <person name="Bristow J."/>
            <person name="Eisen J.A."/>
            <person name="Markowitz V."/>
            <person name="Hugenholtz P."/>
            <person name="Kyrpides N.C."/>
            <person name="Klenk H.P."/>
        </authorList>
    </citation>
    <scope>NUCLEOTIDE SEQUENCE [LARGE SCALE GENOMIC DNA]</scope>
    <source>
        <strain evidence="6">DSM 44928 / JCM 14897 / NBRC 102108 / NRRL B-24433 / ID139908</strain>
    </source>
</reference>